<organism evidence="2 3">
    <name type="scientific">Ulvibacterium marinum</name>
    <dbReference type="NCBI Taxonomy" id="2419782"/>
    <lineage>
        <taxon>Bacteria</taxon>
        <taxon>Pseudomonadati</taxon>
        <taxon>Bacteroidota</taxon>
        <taxon>Flavobacteriia</taxon>
        <taxon>Flavobacteriales</taxon>
        <taxon>Flavobacteriaceae</taxon>
        <taxon>Ulvibacterium</taxon>
    </lineage>
</organism>
<feature type="domain" description="Cyclic nucleotide-binding" evidence="1">
    <location>
        <begin position="15"/>
        <end position="133"/>
    </location>
</feature>
<dbReference type="InterPro" id="IPR000595">
    <property type="entry name" value="cNMP-bd_dom"/>
</dbReference>
<accession>A0A3B0C793</accession>
<dbReference type="InterPro" id="IPR014710">
    <property type="entry name" value="RmlC-like_jellyroll"/>
</dbReference>
<gene>
    <name evidence="2" type="ORF">D7Z94_12480</name>
</gene>
<evidence type="ECO:0000313" key="2">
    <source>
        <dbReference type="EMBL" id="RKN81902.1"/>
    </source>
</evidence>
<dbReference type="EMBL" id="RBCJ01000002">
    <property type="protein sequence ID" value="RKN81902.1"/>
    <property type="molecule type" value="Genomic_DNA"/>
</dbReference>
<reference evidence="2 3" key="1">
    <citation type="submission" date="2018-10" db="EMBL/GenBank/DDBJ databases">
        <title>Ulvibacterium marinum gen. nov., sp. nov., a novel marine bacterium of the family Flavobacteriaceae, isolated from a culture of the green alga Ulva prolifera.</title>
        <authorList>
            <person name="Zhang Z."/>
        </authorList>
    </citation>
    <scope>NUCLEOTIDE SEQUENCE [LARGE SCALE GENOMIC DNA]</scope>
    <source>
        <strain evidence="2 3">CCMM003</strain>
    </source>
</reference>
<proteinExistence type="predicted"/>
<dbReference type="AlphaFoldDB" id="A0A3B0C793"/>
<comment type="caution">
    <text evidence="2">The sequence shown here is derived from an EMBL/GenBank/DDBJ whole genome shotgun (WGS) entry which is preliminary data.</text>
</comment>
<evidence type="ECO:0000313" key="3">
    <source>
        <dbReference type="Proteomes" id="UP000276603"/>
    </source>
</evidence>
<dbReference type="Gene3D" id="2.60.120.10">
    <property type="entry name" value="Jelly Rolls"/>
    <property type="match status" value="1"/>
</dbReference>
<dbReference type="OrthoDB" id="1092431at2"/>
<dbReference type="InterPro" id="IPR018490">
    <property type="entry name" value="cNMP-bd_dom_sf"/>
</dbReference>
<dbReference type="CDD" id="cd00038">
    <property type="entry name" value="CAP_ED"/>
    <property type="match status" value="1"/>
</dbReference>
<sequence>MNDSQIFLNIQKHIDLTAEERDWISAVLELRDIPKKERVLEQGQICRKLYFVESGSLRAYNSNKQGKESTIMFAVQDWWITDMYSFVNQKPALLSLETLEDSRLYSLDFLALEQLFTKIPKLERFFRILFQKAYVREQLRVLDAISRTTEDRYARFVAKYPQITSKVTQKQIASYLGVTPEFLSSVKK</sequence>
<dbReference type="PROSITE" id="PS50042">
    <property type="entry name" value="CNMP_BINDING_3"/>
    <property type="match status" value="1"/>
</dbReference>
<protein>
    <submittedName>
        <fullName evidence="2">Crp/Fnr family transcriptional regulator</fullName>
    </submittedName>
</protein>
<dbReference type="Proteomes" id="UP000276603">
    <property type="component" value="Unassembled WGS sequence"/>
</dbReference>
<evidence type="ECO:0000259" key="1">
    <source>
        <dbReference type="PROSITE" id="PS50042"/>
    </source>
</evidence>
<dbReference type="SUPFAM" id="SSF51206">
    <property type="entry name" value="cAMP-binding domain-like"/>
    <property type="match status" value="1"/>
</dbReference>
<dbReference type="RefSeq" id="WP_120712060.1">
    <property type="nucleotide sequence ID" value="NZ_RBCJ01000002.1"/>
</dbReference>
<name>A0A3B0C793_9FLAO</name>
<dbReference type="SMART" id="SM00100">
    <property type="entry name" value="cNMP"/>
    <property type="match status" value="1"/>
</dbReference>
<dbReference type="Pfam" id="PF00027">
    <property type="entry name" value="cNMP_binding"/>
    <property type="match status" value="1"/>
</dbReference>
<keyword evidence="3" id="KW-1185">Reference proteome</keyword>